<name>A0A843WUG5_COLES</name>
<dbReference type="EMBL" id="NMUH01006005">
    <property type="protein sequence ID" value="MQM14212.1"/>
    <property type="molecule type" value="Genomic_DNA"/>
</dbReference>
<dbReference type="Proteomes" id="UP000652761">
    <property type="component" value="Unassembled WGS sequence"/>
</dbReference>
<accession>A0A843WUG5</accession>
<evidence type="ECO:0000259" key="9">
    <source>
        <dbReference type="Pfam" id="PF04535"/>
    </source>
</evidence>
<evidence type="ECO:0000256" key="8">
    <source>
        <dbReference type="RuleBase" id="RU361233"/>
    </source>
</evidence>
<keyword evidence="6 8" id="KW-1133">Transmembrane helix</keyword>
<evidence type="ECO:0000313" key="10">
    <source>
        <dbReference type="EMBL" id="MQM14212.1"/>
    </source>
</evidence>
<evidence type="ECO:0000256" key="5">
    <source>
        <dbReference type="ARBA" id="ARBA00022692"/>
    </source>
</evidence>
<reference evidence="10" key="1">
    <citation type="submission" date="2017-07" db="EMBL/GenBank/DDBJ databases">
        <title>Taro Niue Genome Assembly and Annotation.</title>
        <authorList>
            <person name="Atibalentja N."/>
            <person name="Keating K."/>
            <person name="Fields C.J."/>
        </authorList>
    </citation>
    <scope>NUCLEOTIDE SEQUENCE</scope>
    <source>
        <strain evidence="10">Niue_2</strain>
        <tissue evidence="10">Leaf</tissue>
    </source>
</reference>
<dbReference type="NCBIfam" id="TIGR01569">
    <property type="entry name" value="A_tha_TIGR01569"/>
    <property type="match status" value="1"/>
</dbReference>
<keyword evidence="4 8" id="KW-1003">Cell membrane</keyword>
<dbReference type="Pfam" id="PF04535">
    <property type="entry name" value="CASP_dom"/>
    <property type="match status" value="1"/>
</dbReference>
<evidence type="ECO:0000313" key="11">
    <source>
        <dbReference type="Proteomes" id="UP000652761"/>
    </source>
</evidence>
<feature type="transmembrane region" description="Helical" evidence="8">
    <location>
        <begin position="199"/>
        <end position="231"/>
    </location>
</feature>
<evidence type="ECO:0000256" key="4">
    <source>
        <dbReference type="ARBA" id="ARBA00022475"/>
    </source>
</evidence>
<comment type="similarity">
    <text evidence="2 8">Belongs to the Casparian strip membrane proteins (CASP) family.</text>
</comment>
<keyword evidence="5 8" id="KW-0812">Transmembrane</keyword>
<dbReference type="PANTHER" id="PTHR36488">
    <property type="entry name" value="CASP-LIKE PROTEIN 1U1"/>
    <property type="match status" value="1"/>
</dbReference>
<evidence type="ECO:0000256" key="7">
    <source>
        <dbReference type="ARBA" id="ARBA00023136"/>
    </source>
</evidence>
<feature type="transmembrane region" description="Helical" evidence="8">
    <location>
        <begin position="155"/>
        <end position="179"/>
    </location>
</feature>
<comment type="subunit">
    <text evidence="3 8">Homodimer and heterodimers.</text>
</comment>
<dbReference type="InterPro" id="IPR044173">
    <property type="entry name" value="CASPL"/>
</dbReference>
<proteinExistence type="inferred from homology"/>
<sequence length="237" mass="24787">LHLKGLPRLCQPSPALLLFETLSSLSAAYVGIEQKRCLLQAAMEAQAKAAAGFNGCQGSSGDGGRRFPVADCALRVAGLATTLVAAVVMGVDKQDATVFVQLSPSLPAFPVAVTAKWRYSSAFVYFIVVNSIAWAYAAISLALSAANRGRKKCGGLLLFAGDLVVVLFLLTGNGAAAAIGYVGKNGNSHMRWNKTCDTFGRFCMLVTASVGASLLGCLAFALLLLVAFLGAHRRSLR</sequence>
<dbReference type="PANTHER" id="PTHR36488:SF8">
    <property type="entry name" value="CASP-LIKE PROTEIN 1U1"/>
    <property type="match status" value="1"/>
</dbReference>
<protein>
    <recommendedName>
        <fullName evidence="8">CASP-like protein</fullName>
    </recommendedName>
</protein>
<gene>
    <name evidence="10" type="ORF">Taro_047145</name>
</gene>
<evidence type="ECO:0000256" key="1">
    <source>
        <dbReference type="ARBA" id="ARBA00004651"/>
    </source>
</evidence>
<evidence type="ECO:0000256" key="3">
    <source>
        <dbReference type="ARBA" id="ARBA00011489"/>
    </source>
</evidence>
<comment type="caution">
    <text evidence="10">The sequence shown here is derived from an EMBL/GenBank/DDBJ whole genome shotgun (WGS) entry which is preliminary data.</text>
</comment>
<feature type="transmembrane region" description="Helical" evidence="8">
    <location>
        <begin position="122"/>
        <end position="143"/>
    </location>
</feature>
<keyword evidence="7 8" id="KW-0472">Membrane</keyword>
<feature type="domain" description="Casparian strip membrane protein" evidence="9">
    <location>
        <begin position="65"/>
        <end position="218"/>
    </location>
</feature>
<keyword evidence="11" id="KW-1185">Reference proteome</keyword>
<feature type="non-terminal residue" evidence="10">
    <location>
        <position position="1"/>
    </location>
</feature>
<evidence type="ECO:0000256" key="2">
    <source>
        <dbReference type="ARBA" id="ARBA00007651"/>
    </source>
</evidence>
<feature type="transmembrane region" description="Helical" evidence="8">
    <location>
        <begin position="72"/>
        <end position="91"/>
    </location>
</feature>
<dbReference type="AlphaFoldDB" id="A0A843WUG5"/>
<dbReference type="OrthoDB" id="772477at2759"/>
<dbReference type="InterPro" id="IPR006702">
    <property type="entry name" value="CASP_dom"/>
</dbReference>
<comment type="subcellular location">
    <subcellularLocation>
        <location evidence="1 8">Cell membrane</location>
        <topology evidence="1 8">Multi-pass membrane protein</topology>
    </subcellularLocation>
</comment>
<dbReference type="GO" id="GO:0005886">
    <property type="term" value="C:plasma membrane"/>
    <property type="evidence" value="ECO:0007669"/>
    <property type="project" value="UniProtKB-SubCell"/>
</dbReference>
<evidence type="ECO:0000256" key="6">
    <source>
        <dbReference type="ARBA" id="ARBA00022989"/>
    </source>
</evidence>
<organism evidence="10 11">
    <name type="scientific">Colocasia esculenta</name>
    <name type="common">Wild taro</name>
    <name type="synonym">Arum esculentum</name>
    <dbReference type="NCBI Taxonomy" id="4460"/>
    <lineage>
        <taxon>Eukaryota</taxon>
        <taxon>Viridiplantae</taxon>
        <taxon>Streptophyta</taxon>
        <taxon>Embryophyta</taxon>
        <taxon>Tracheophyta</taxon>
        <taxon>Spermatophyta</taxon>
        <taxon>Magnoliopsida</taxon>
        <taxon>Liliopsida</taxon>
        <taxon>Araceae</taxon>
        <taxon>Aroideae</taxon>
        <taxon>Colocasieae</taxon>
        <taxon>Colocasia</taxon>
    </lineage>
</organism>
<dbReference type="InterPro" id="IPR006459">
    <property type="entry name" value="CASP/CASPL"/>
</dbReference>